<dbReference type="RefSeq" id="WP_150587123.1">
    <property type="nucleotide sequence ID" value="NZ_CABPSE010000026.1"/>
</dbReference>
<dbReference type="AlphaFoldDB" id="A0A5E4YWM9"/>
<sequence length="77" mass="8363">MSPYEPRPEGLNTEPAPPSVVETLRSPLADAIDIAMKVAKCGDDEVWDIESWRCGAYAVVLALQKAYLAASTREVKA</sequence>
<evidence type="ECO:0000313" key="2">
    <source>
        <dbReference type="Proteomes" id="UP000383971"/>
    </source>
</evidence>
<accession>A0A5E4YWM9</accession>
<dbReference type="Proteomes" id="UP000383971">
    <property type="component" value="Unassembled WGS sequence"/>
</dbReference>
<gene>
    <name evidence="1" type="ORF">PCO31111_04882</name>
</gene>
<name>A0A5E4YWM9_9BURK</name>
<proteinExistence type="predicted"/>
<keyword evidence="2" id="KW-1185">Reference proteome</keyword>
<reference evidence="1 2" key="1">
    <citation type="submission" date="2019-08" db="EMBL/GenBank/DDBJ databases">
        <authorList>
            <person name="Peeters C."/>
        </authorList>
    </citation>
    <scope>NUCLEOTIDE SEQUENCE [LARGE SCALE GENOMIC DNA]</scope>
    <source>
        <strain evidence="1 2">LMG 31111</strain>
    </source>
</reference>
<dbReference type="EMBL" id="CABPSE010000026">
    <property type="protein sequence ID" value="VVE53334.1"/>
    <property type="molecule type" value="Genomic_DNA"/>
</dbReference>
<evidence type="ECO:0000313" key="1">
    <source>
        <dbReference type="EMBL" id="VVE53334.1"/>
    </source>
</evidence>
<organism evidence="1 2">
    <name type="scientific">Pandoraea communis</name>
    <dbReference type="NCBI Taxonomy" id="2508297"/>
    <lineage>
        <taxon>Bacteria</taxon>
        <taxon>Pseudomonadati</taxon>
        <taxon>Pseudomonadota</taxon>
        <taxon>Betaproteobacteria</taxon>
        <taxon>Burkholderiales</taxon>
        <taxon>Burkholderiaceae</taxon>
        <taxon>Pandoraea</taxon>
    </lineage>
</organism>
<protein>
    <submittedName>
        <fullName evidence="1">Uncharacterized protein</fullName>
    </submittedName>
</protein>